<proteinExistence type="predicted"/>
<organism evidence="2">
    <name type="scientific">Arundo donax</name>
    <name type="common">Giant reed</name>
    <name type="synonym">Donax arundinaceus</name>
    <dbReference type="NCBI Taxonomy" id="35708"/>
    <lineage>
        <taxon>Eukaryota</taxon>
        <taxon>Viridiplantae</taxon>
        <taxon>Streptophyta</taxon>
        <taxon>Embryophyta</taxon>
        <taxon>Tracheophyta</taxon>
        <taxon>Spermatophyta</taxon>
        <taxon>Magnoliopsida</taxon>
        <taxon>Liliopsida</taxon>
        <taxon>Poales</taxon>
        <taxon>Poaceae</taxon>
        <taxon>PACMAD clade</taxon>
        <taxon>Arundinoideae</taxon>
        <taxon>Arundineae</taxon>
        <taxon>Arundo</taxon>
    </lineage>
</organism>
<name>A0A0A9ANT1_ARUDO</name>
<dbReference type="EMBL" id="GBRH01245099">
    <property type="protein sequence ID" value="JAD52796.1"/>
    <property type="molecule type" value="Transcribed_RNA"/>
</dbReference>
<dbReference type="AlphaFoldDB" id="A0A0A9ANT1"/>
<accession>A0A0A9ANT1</accession>
<sequence length="39" mass="4603">MHSSVDDYHTMKLQQRTVHRGTSKAFKNDRTASRRKTLN</sequence>
<evidence type="ECO:0000256" key="1">
    <source>
        <dbReference type="SAM" id="MobiDB-lite"/>
    </source>
</evidence>
<protein>
    <submittedName>
        <fullName evidence="2">Uncharacterized protein</fullName>
    </submittedName>
</protein>
<feature type="compositionally biased region" description="Basic and acidic residues" evidence="1">
    <location>
        <begin position="1"/>
        <end position="10"/>
    </location>
</feature>
<reference evidence="2" key="1">
    <citation type="submission" date="2014-09" db="EMBL/GenBank/DDBJ databases">
        <authorList>
            <person name="Magalhaes I.L.F."/>
            <person name="Oliveira U."/>
            <person name="Santos F.R."/>
            <person name="Vidigal T.H.D.A."/>
            <person name="Brescovit A.D."/>
            <person name="Santos A.J."/>
        </authorList>
    </citation>
    <scope>NUCLEOTIDE SEQUENCE</scope>
    <source>
        <tissue evidence="2">Shoot tissue taken approximately 20 cm above the soil surface</tissue>
    </source>
</reference>
<reference evidence="2" key="2">
    <citation type="journal article" date="2015" name="Data Brief">
        <title>Shoot transcriptome of the giant reed, Arundo donax.</title>
        <authorList>
            <person name="Barrero R.A."/>
            <person name="Guerrero F.D."/>
            <person name="Moolhuijzen P."/>
            <person name="Goolsby J.A."/>
            <person name="Tidwell J."/>
            <person name="Bellgard S.E."/>
            <person name="Bellgard M.I."/>
        </authorList>
    </citation>
    <scope>NUCLEOTIDE SEQUENCE</scope>
    <source>
        <tissue evidence="2">Shoot tissue taken approximately 20 cm above the soil surface</tissue>
    </source>
</reference>
<evidence type="ECO:0000313" key="2">
    <source>
        <dbReference type="EMBL" id="JAD52796.1"/>
    </source>
</evidence>
<feature type="region of interest" description="Disordered" evidence="1">
    <location>
        <begin position="1"/>
        <end position="39"/>
    </location>
</feature>